<dbReference type="InterPro" id="IPR038765">
    <property type="entry name" value="Papain-like_cys_pep_sf"/>
</dbReference>
<reference evidence="6 7" key="3">
    <citation type="journal article" date="2016" name="Sci. Rep.">
        <title>Genome-wide diversity and gene expression profiling of Babesia microti isolates identify polymorphic genes that mediate host-pathogen interactions.</title>
        <authorList>
            <person name="Silva J.C."/>
            <person name="Cornillot E."/>
            <person name="McCracken C."/>
            <person name="Usmani-Brown S."/>
            <person name="Dwivedi A."/>
            <person name="Ifeonu O.O."/>
            <person name="Crabtree J."/>
            <person name="Gotia H.T."/>
            <person name="Virji A.Z."/>
            <person name="Reynes C."/>
            <person name="Colinge J."/>
            <person name="Kumar V."/>
            <person name="Lawres L."/>
            <person name="Pazzi J.E."/>
            <person name="Pablo J.V."/>
            <person name="Hung C."/>
            <person name="Brancato J."/>
            <person name="Kumari P."/>
            <person name="Orvis J."/>
            <person name="Tretina K."/>
            <person name="Chibucos M."/>
            <person name="Ott S."/>
            <person name="Sadzewicz L."/>
            <person name="Sengamalay N."/>
            <person name="Shetty A.C."/>
            <person name="Su Q."/>
            <person name="Tallon L."/>
            <person name="Fraser C.M."/>
            <person name="Frutos R."/>
            <person name="Molina D.M."/>
            <person name="Krause P.J."/>
            <person name="Ben Mamoun C."/>
        </authorList>
    </citation>
    <scope>NUCLEOTIDE SEQUENCE [LARGE SCALE GENOMIC DNA]</scope>
    <source>
        <strain evidence="6 7">RI</strain>
    </source>
</reference>
<dbReference type="EMBL" id="FO082872">
    <property type="protein sequence ID" value="CCF73590.1"/>
    <property type="molecule type" value="Genomic_DNA"/>
</dbReference>
<organism evidence="6 7">
    <name type="scientific">Babesia microti (strain RI)</name>
    <dbReference type="NCBI Taxonomy" id="1133968"/>
    <lineage>
        <taxon>Eukaryota</taxon>
        <taxon>Sar</taxon>
        <taxon>Alveolata</taxon>
        <taxon>Apicomplexa</taxon>
        <taxon>Aconoidasida</taxon>
        <taxon>Piroplasmida</taxon>
        <taxon>Babesiidae</taxon>
        <taxon>Babesia</taxon>
    </lineage>
</organism>
<evidence type="ECO:0000313" key="6">
    <source>
        <dbReference type="EMBL" id="CCF73590.1"/>
    </source>
</evidence>
<protein>
    <submittedName>
        <fullName evidence="6">Sentrin-specific protease 1</fullName>
        <ecNumber evidence="6">3.4.22.68</ecNumber>
    </submittedName>
</protein>
<gene>
    <name evidence="6" type="ORF">BMR1_02g02160</name>
</gene>
<keyword evidence="7" id="KW-1185">Reference proteome</keyword>
<comment type="similarity">
    <text evidence="1">Belongs to the peptidase C48 family.</text>
</comment>
<dbReference type="KEGG" id="bmic:BMR1_02g02160"/>
<dbReference type="GO" id="GO:0006508">
    <property type="term" value="P:proteolysis"/>
    <property type="evidence" value="ECO:0007669"/>
    <property type="project" value="UniProtKB-KW"/>
</dbReference>
<dbReference type="OrthoDB" id="198735at2759"/>
<dbReference type="GeneID" id="24424218"/>
<dbReference type="Pfam" id="PF02902">
    <property type="entry name" value="Peptidase_C48"/>
    <property type="match status" value="1"/>
</dbReference>
<dbReference type="PROSITE" id="PS50600">
    <property type="entry name" value="ULP_PROTEASE"/>
    <property type="match status" value="1"/>
</dbReference>
<dbReference type="GO" id="GO:0016929">
    <property type="term" value="F:deSUMOylase activity"/>
    <property type="evidence" value="ECO:0007669"/>
    <property type="project" value="TreeGrafter"/>
</dbReference>
<reference evidence="6 7" key="2">
    <citation type="journal article" date="2013" name="PLoS ONE">
        <title>Whole genome mapping and re-organization of the nuclear and mitochondrial genomes of Babesia microti isolates.</title>
        <authorList>
            <person name="Cornillot E."/>
            <person name="Dassouli A."/>
            <person name="Garg A."/>
            <person name="Pachikara N."/>
            <person name="Randazzo S."/>
            <person name="Depoix D."/>
            <person name="Carcy B."/>
            <person name="Delbecq S."/>
            <person name="Frutos R."/>
            <person name="Silva J.C."/>
            <person name="Sutton R."/>
            <person name="Krause P.J."/>
            <person name="Mamoun C.B."/>
        </authorList>
    </citation>
    <scope>NUCLEOTIDE SEQUENCE [LARGE SCALE GENOMIC DNA]</scope>
    <source>
        <strain evidence="6 7">RI</strain>
    </source>
</reference>
<dbReference type="OMA" id="CIMSARG"/>
<dbReference type="AlphaFoldDB" id="I7IQ89"/>
<dbReference type="Gene3D" id="3.40.395.10">
    <property type="entry name" value="Adenoviral Proteinase, Chain A"/>
    <property type="match status" value="1"/>
</dbReference>
<evidence type="ECO:0000256" key="4">
    <source>
        <dbReference type="ARBA" id="ARBA00022807"/>
    </source>
</evidence>
<dbReference type="SUPFAM" id="SSF54001">
    <property type="entry name" value="Cysteine proteinases"/>
    <property type="match status" value="1"/>
</dbReference>
<dbReference type="GO" id="GO:0060255">
    <property type="term" value="P:regulation of macromolecule metabolic process"/>
    <property type="evidence" value="ECO:0007669"/>
    <property type="project" value="UniProtKB-ARBA"/>
</dbReference>
<accession>I7IQ89</accession>
<dbReference type="GO" id="GO:0016926">
    <property type="term" value="P:protein desumoylation"/>
    <property type="evidence" value="ECO:0007669"/>
    <property type="project" value="TreeGrafter"/>
</dbReference>
<evidence type="ECO:0000256" key="1">
    <source>
        <dbReference type="ARBA" id="ARBA00005234"/>
    </source>
</evidence>
<proteinExistence type="inferred from homology"/>
<dbReference type="GO" id="GO:0005634">
    <property type="term" value="C:nucleus"/>
    <property type="evidence" value="ECO:0007669"/>
    <property type="project" value="TreeGrafter"/>
</dbReference>
<sequence length="395" mass="45619">MQFLWPLIKKLWNITKAKQVAKAIKKKVKMGTPFKLRRNSSWIGVIHDMDDISSLIIKNNMTSVKRRSKSTNCISRLSKSDSSNKNDADHIGCIMSARGKGYGQVTEALHMIKKAVLLKKSLKFHLKVEHIESPWPADSSNSLFKTPNYNRLEFQKRLPKHLIDTVIEKMSVGDCNEILVSKFGLDISRQNIECLHEGNWLNDEVINFYMSMLQIENDKYYAAGKAPKCYIFNTFFFPSLTGSGRGYNYSAVQRWTKRKKIDIFTVDILLVPVHVSEVHWALGVIDMRASGKQILMLDSLGGSGNELWFQVAKRYIKDEYKDKKNKNLLLDDWNFDHSRLPSELPLQENGYDCGVFMCQYAHCVVHQRRFDFTQQDIPSIRLLMAHEIMQGYIIP</sequence>
<dbReference type="Proteomes" id="UP000002899">
    <property type="component" value="Chromosome II"/>
</dbReference>
<evidence type="ECO:0000256" key="3">
    <source>
        <dbReference type="ARBA" id="ARBA00022801"/>
    </source>
</evidence>
<keyword evidence="2 6" id="KW-0645">Protease</keyword>
<dbReference type="GO" id="GO:0080090">
    <property type="term" value="P:regulation of primary metabolic process"/>
    <property type="evidence" value="ECO:0007669"/>
    <property type="project" value="UniProtKB-ARBA"/>
</dbReference>
<reference evidence="6 7" key="1">
    <citation type="journal article" date="2012" name="Nucleic Acids Res.">
        <title>Sequencing of the smallest Apicomplexan genome from the human pathogen Babesia microti.</title>
        <authorList>
            <person name="Cornillot E."/>
            <person name="Hadj-Kaddour K."/>
            <person name="Dassouli A."/>
            <person name="Noel B."/>
            <person name="Ranwez V."/>
            <person name="Vacherie B."/>
            <person name="Augagneur Y."/>
            <person name="Bres V."/>
            <person name="Duclos A."/>
            <person name="Randazzo S."/>
            <person name="Carcy B."/>
            <person name="Debierre-Grockiego F."/>
            <person name="Delbecq S."/>
            <person name="Moubri-Menage K."/>
            <person name="Shams-Eldin H."/>
            <person name="Usmani-Brown S."/>
            <person name="Bringaud F."/>
            <person name="Wincker P."/>
            <person name="Vivares C.P."/>
            <person name="Schwarz R.T."/>
            <person name="Schetters T.P."/>
            <person name="Krause P.J."/>
            <person name="Gorenflot A."/>
            <person name="Berry V."/>
            <person name="Barbe V."/>
            <person name="Ben Mamoun C."/>
        </authorList>
    </citation>
    <scope>NUCLEOTIDE SEQUENCE [LARGE SCALE GENOMIC DNA]</scope>
    <source>
        <strain evidence="6 7">RI</strain>
    </source>
</reference>
<dbReference type="FunFam" id="3.40.395.10:FF:000001">
    <property type="entry name" value="Sentrin-specific protease 1"/>
    <property type="match status" value="1"/>
</dbReference>
<evidence type="ECO:0000256" key="2">
    <source>
        <dbReference type="ARBA" id="ARBA00022670"/>
    </source>
</evidence>
<dbReference type="PANTHER" id="PTHR12606">
    <property type="entry name" value="SENTRIN/SUMO-SPECIFIC PROTEASE"/>
    <property type="match status" value="1"/>
</dbReference>
<keyword evidence="3 6" id="KW-0378">Hydrolase</keyword>
<dbReference type="RefSeq" id="XP_012648199.1">
    <property type="nucleotide sequence ID" value="XM_012792745.1"/>
</dbReference>
<evidence type="ECO:0000259" key="5">
    <source>
        <dbReference type="PROSITE" id="PS50600"/>
    </source>
</evidence>
<dbReference type="InterPro" id="IPR003653">
    <property type="entry name" value="Peptidase_C48_C"/>
</dbReference>
<feature type="domain" description="Ubiquitin-like protease family profile" evidence="5">
    <location>
        <begin position="185"/>
        <end position="364"/>
    </location>
</feature>
<dbReference type="PANTHER" id="PTHR12606:SF1">
    <property type="entry name" value="UBIQUITIN-LIKE-SPECIFIC PROTEASE 1A"/>
    <property type="match status" value="1"/>
</dbReference>
<name>I7IQ89_BABMR</name>
<dbReference type="VEuPathDB" id="PiroplasmaDB:BMR1_02g02160"/>
<keyword evidence="4" id="KW-0788">Thiol protease</keyword>
<evidence type="ECO:0000313" key="7">
    <source>
        <dbReference type="Proteomes" id="UP000002899"/>
    </source>
</evidence>
<dbReference type="EC" id="3.4.22.68" evidence="6"/>